<evidence type="ECO:0000313" key="1">
    <source>
        <dbReference type="EMBL" id="TCK25225.1"/>
    </source>
</evidence>
<dbReference type="Proteomes" id="UP000295560">
    <property type="component" value="Unassembled WGS sequence"/>
</dbReference>
<proteinExistence type="predicted"/>
<dbReference type="EMBL" id="SMFZ01000001">
    <property type="protein sequence ID" value="TCK25225.1"/>
    <property type="molecule type" value="Genomic_DNA"/>
</dbReference>
<keyword evidence="2" id="KW-1185">Reference proteome</keyword>
<reference evidence="1 2" key="1">
    <citation type="submission" date="2019-03" db="EMBL/GenBank/DDBJ databases">
        <title>Sequencing the genomes of 1000 actinobacteria strains.</title>
        <authorList>
            <person name="Klenk H.-P."/>
        </authorList>
    </citation>
    <scope>NUCLEOTIDE SEQUENCE [LARGE SCALE GENOMIC DNA]</scope>
    <source>
        <strain evidence="1 2">DSM 44969</strain>
    </source>
</reference>
<dbReference type="AlphaFoldDB" id="A0A4R1HW36"/>
<dbReference type="InterPro" id="IPR045428">
    <property type="entry name" value="EACC1"/>
</dbReference>
<evidence type="ECO:0000313" key="2">
    <source>
        <dbReference type="Proteomes" id="UP000295560"/>
    </source>
</evidence>
<accession>A0A4R1HW36</accession>
<protein>
    <submittedName>
        <fullName evidence="1">Uncharacterized protein</fullName>
    </submittedName>
</protein>
<comment type="caution">
    <text evidence="1">The sequence shown here is derived from an EMBL/GenBank/DDBJ whole genome shotgun (WGS) entry which is preliminary data.</text>
</comment>
<organism evidence="1 2">
    <name type="scientific">Pseudonocardia endophytica</name>
    <dbReference type="NCBI Taxonomy" id="401976"/>
    <lineage>
        <taxon>Bacteria</taxon>
        <taxon>Bacillati</taxon>
        <taxon>Actinomycetota</taxon>
        <taxon>Actinomycetes</taxon>
        <taxon>Pseudonocardiales</taxon>
        <taxon>Pseudonocardiaceae</taxon>
        <taxon>Pseudonocardia</taxon>
    </lineage>
</organism>
<name>A0A4R1HW36_PSEEN</name>
<dbReference type="RefSeq" id="WP_424511204.1">
    <property type="nucleotide sequence ID" value="NZ_SMFZ01000001.1"/>
</dbReference>
<dbReference type="Pfam" id="PF19953">
    <property type="entry name" value="EACC1"/>
    <property type="match status" value="1"/>
</dbReference>
<gene>
    <name evidence="1" type="ORF">EV378_1025</name>
</gene>
<sequence length="114" mass="12547">MQLNLRVVDGENPIDELHHLERWLSNEQDLRGRLTYPVADITPKGEMGGLSDVLVASLASGGAVTVLVQSIQSWIAAQRPKVSVEIKTRKGDSIRVDAEGFSPDDLTRLLKEID</sequence>